<name>A0ABS8B8N3_9ACTN</name>
<dbReference type="InterPro" id="IPR023214">
    <property type="entry name" value="HAD_sf"/>
</dbReference>
<evidence type="ECO:0000313" key="6">
    <source>
        <dbReference type="Proteomes" id="UP001199054"/>
    </source>
</evidence>
<comment type="caution">
    <text evidence="5">The sequence shown here is derived from an EMBL/GenBank/DDBJ whole genome shotgun (WGS) entry which is preliminary data.</text>
</comment>
<keyword evidence="6" id="KW-1185">Reference proteome</keyword>
<evidence type="ECO:0000256" key="2">
    <source>
        <dbReference type="ARBA" id="ARBA00022723"/>
    </source>
</evidence>
<proteinExistence type="inferred from homology"/>
<gene>
    <name evidence="5" type="ORF">LG632_16445</name>
</gene>
<keyword evidence="4" id="KW-0460">Magnesium</keyword>
<dbReference type="PANTHER" id="PTHR43344">
    <property type="entry name" value="PHOSPHOSERINE PHOSPHATASE"/>
    <property type="match status" value="1"/>
</dbReference>
<evidence type="ECO:0000313" key="5">
    <source>
        <dbReference type="EMBL" id="MCB5180970.1"/>
    </source>
</evidence>
<dbReference type="NCBIfam" id="TIGR01488">
    <property type="entry name" value="HAD-SF-IB"/>
    <property type="match status" value="1"/>
</dbReference>
<dbReference type="Proteomes" id="UP001199054">
    <property type="component" value="Unassembled WGS sequence"/>
</dbReference>
<dbReference type="InterPro" id="IPR006385">
    <property type="entry name" value="HAD_hydro_SerB1"/>
</dbReference>
<organism evidence="5 6">
    <name type="scientific">Streptomyces antimicrobicus</name>
    <dbReference type="NCBI Taxonomy" id="2883108"/>
    <lineage>
        <taxon>Bacteria</taxon>
        <taxon>Bacillati</taxon>
        <taxon>Actinomycetota</taxon>
        <taxon>Actinomycetes</taxon>
        <taxon>Kitasatosporales</taxon>
        <taxon>Streptomycetaceae</taxon>
        <taxon>Streptomyces</taxon>
    </lineage>
</organism>
<dbReference type="Gene3D" id="3.40.50.1000">
    <property type="entry name" value="HAD superfamily/HAD-like"/>
    <property type="match status" value="1"/>
</dbReference>
<keyword evidence="2" id="KW-0479">Metal-binding</keyword>
<dbReference type="NCBIfam" id="TIGR01490">
    <property type="entry name" value="HAD-SF-IB-hyp1"/>
    <property type="match status" value="1"/>
</dbReference>
<dbReference type="InterPro" id="IPR036412">
    <property type="entry name" value="HAD-like_sf"/>
</dbReference>
<dbReference type="SUPFAM" id="SSF56784">
    <property type="entry name" value="HAD-like"/>
    <property type="match status" value="1"/>
</dbReference>
<keyword evidence="3 5" id="KW-0378">Hydrolase</keyword>
<sequence>MNGYRTAFFDVDGTLTTAPSMFRFLRHYLSAVGHPPTEYISRRRELKAMNEVGCPREATNRAYFASLEGADAGEVTALAEDWFREELRAGGFFHEHGVAALRRHQQDGTRIVFVSGSFPAVLDPIAEHLGADEVWCTEPEIAWSRYTGNLHRPPMLSAAKAETVRAVAAAHGTTPEHCIAYGDHISDLPMLRTTGTAVVVGGDKVLRTHARIHGWSLLPAAPVPPALDLPLWHTGRTGSLAAVTNEVKEVESV</sequence>
<dbReference type="InterPro" id="IPR050582">
    <property type="entry name" value="HAD-like_SerB"/>
</dbReference>
<protein>
    <submittedName>
        <fullName evidence="5">HAD-IB family hydrolase</fullName>
    </submittedName>
</protein>
<evidence type="ECO:0000256" key="1">
    <source>
        <dbReference type="ARBA" id="ARBA00009184"/>
    </source>
</evidence>
<comment type="similarity">
    <text evidence="1">Belongs to the HAD-like hydrolase superfamily. SerB family.</text>
</comment>
<evidence type="ECO:0000256" key="3">
    <source>
        <dbReference type="ARBA" id="ARBA00022801"/>
    </source>
</evidence>
<dbReference type="Pfam" id="PF12710">
    <property type="entry name" value="HAD"/>
    <property type="match status" value="1"/>
</dbReference>
<dbReference type="Gene3D" id="1.20.1440.100">
    <property type="entry name" value="SG protein - dephosphorylation function"/>
    <property type="match status" value="1"/>
</dbReference>
<dbReference type="CDD" id="cd02612">
    <property type="entry name" value="HAD_PGPPase"/>
    <property type="match status" value="1"/>
</dbReference>
<dbReference type="RefSeq" id="WP_226728059.1">
    <property type="nucleotide sequence ID" value="NZ_JAJAUY010000058.1"/>
</dbReference>
<accession>A0ABS8B8N3</accession>
<dbReference type="PANTHER" id="PTHR43344:SF13">
    <property type="entry name" value="PHOSPHATASE RV3661-RELATED"/>
    <property type="match status" value="1"/>
</dbReference>
<dbReference type="GO" id="GO:0016787">
    <property type="term" value="F:hydrolase activity"/>
    <property type="evidence" value="ECO:0007669"/>
    <property type="project" value="UniProtKB-KW"/>
</dbReference>
<reference evidence="5 6" key="1">
    <citation type="submission" date="2021-10" db="EMBL/GenBank/DDBJ databases">
        <title>Streptomyces sp. strain SMC 277, a novel streptomycete isolated from soil.</title>
        <authorList>
            <person name="Chanama M."/>
        </authorList>
    </citation>
    <scope>NUCLEOTIDE SEQUENCE [LARGE SCALE GENOMIC DNA]</scope>
    <source>
        <strain evidence="5 6">SMC 277</strain>
    </source>
</reference>
<evidence type="ECO:0000256" key="4">
    <source>
        <dbReference type="ARBA" id="ARBA00022842"/>
    </source>
</evidence>
<dbReference type="EMBL" id="JAJAUY010000058">
    <property type="protein sequence ID" value="MCB5180970.1"/>
    <property type="molecule type" value="Genomic_DNA"/>
</dbReference>